<gene>
    <name evidence="1" type="ORF">FN961_11425</name>
</gene>
<evidence type="ECO:0000313" key="1">
    <source>
        <dbReference type="EMBL" id="TRY14166.1"/>
    </source>
</evidence>
<proteinExistence type="predicted"/>
<dbReference type="AlphaFoldDB" id="A0A553JNY2"/>
<accession>A0A553JNY2</accession>
<reference evidence="2" key="1">
    <citation type="submission" date="2019-07" db="EMBL/GenBank/DDBJ databases">
        <title>Shewanella sp. YLB-08 draft genomic sequence.</title>
        <authorList>
            <person name="Yu L."/>
        </authorList>
    </citation>
    <scope>NUCLEOTIDE SEQUENCE [LARGE SCALE GENOMIC DNA]</scope>
    <source>
        <strain evidence="2">JCM 20706</strain>
    </source>
</reference>
<name>A0A553JNY2_SHEHA</name>
<evidence type="ECO:0000313" key="2">
    <source>
        <dbReference type="Proteomes" id="UP000318126"/>
    </source>
</evidence>
<dbReference type="Pfam" id="PF20090">
    <property type="entry name" value="DUF6482"/>
    <property type="match status" value="1"/>
</dbReference>
<dbReference type="EMBL" id="VKGK01000012">
    <property type="protein sequence ID" value="TRY14166.1"/>
    <property type="molecule type" value="Genomic_DNA"/>
</dbReference>
<dbReference type="OrthoDB" id="6266681at2"/>
<sequence>MMDIHVKESSLNQKASQTQQLYPRIIGVADSNQYLVGTIDSEDNFVELSEGKRIRCFNSLAQAKNFLRSHQYHTVELEYQSAYDEMCGLPTSKNYKEVIHL</sequence>
<keyword evidence="2" id="KW-1185">Reference proteome</keyword>
<protein>
    <submittedName>
        <fullName evidence="1">Uncharacterized protein</fullName>
    </submittedName>
</protein>
<organism evidence="1 2">
    <name type="scientific">Shewanella hanedai</name>
    <name type="common">Alteromonas hanedai</name>
    <dbReference type="NCBI Taxonomy" id="25"/>
    <lineage>
        <taxon>Bacteria</taxon>
        <taxon>Pseudomonadati</taxon>
        <taxon>Pseudomonadota</taxon>
        <taxon>Gammaproteobacteria</taxon>
        <taxon>Alteromonadales</taxon>
        <taxon>Shewanellaceae</taxon>
        <taxon>Shewanella</taxon>
    </lineage>
</organism>
<comment type="caution">
    <text evidence="1">The sequence shown here is derived from an EMBL/GenBank/DDBJ whole genome shotgun (WGS) entry which is preliminary data.</text>
</comment>
<dbReference type="InterPro" id="IPR045508">
    <property type="entry name" value="DUF6482"/>
</dbReference>
<dbReference type="Proteomes" id="UP000318126">
    <property type="component" value="Unassembled WGS sequence"/>
</dbReference>
<dbReference type="RefSeq" id="WP_144040304.1">
    <property type="nucleotide sequence ID" value="NZ_VKGK01000012.1"/>
</dbReference>